<evidence type="ECO:0000313" key="2">
    <source>
        <dbReference type="EMBL" id="KAE9169764.1"/>
    </source>
</evidence>
<evidence type="ECO:0000313" key="3">
    <source>
        <dbReference type="Proteomes" id="UP000476176"/>
    </source>
</evidence>
<dbReference type="SUPFAM" id="SSF46689">
    <property type="entry name" value="Homeodomain-like"/>
    <property type="match status" value="1"/>
</dbReference>
<feature type="region of interest" description="Disordered" evidence="1">
    <location>
        <begin position="109"/>
        <end position="147"/>
    </location>
</feature>
<dbReference type="Gene3D" id="1.10.10.60">
    <property type="entry name" value="Homeodomain-like"/>
    <property type="match status" value="1"/>
</dbReference>
<dbReference type="EMBL" id="QXGC01004364">
    <property type="protein sequence ID" value="KAE9169764.1"/>
    <property type="molecule type" value="Genomic_DNA"/>
</dbReference>
<gene>
    <name evidence="2" type="ORF">PF004_g28088</name>
</gene>
<evidence type="ECO:0000256" key="1">
    <source>
        <dbReference type="SAM" id="MobiDB-lite"/>
    </source>
</evidence>
<sequence length="241" mass="26411">MCAVGVSSYAAYVHFFELALVNHASYLAFTHGVPKWNAPARAFAAWLESVLASARLLDAAHGAHIAKREASPAWSTVSLVDKRAPLDCNMQQQHMGEFMVLHAETNATSANASSTRGQQVPIAAPTSTDEAKQEESPQHHQENGEKQAALAREYGVTRTTICHIKKNHRNEIITRYDLLVKQAQEIDRAENVSDQSRGGSGAGAPLELRAAIILMTTLRDYRTSPAAFRRAAGRLWFCFGL</sequence>
<proteinExistence type="predicted"/>
<evidence type="ECO:0008006" key="4">
    <source>
        <dbReference type="Google" id="ProtNLM"/>
    </source>
</evidence>
<accession>A0A6G0MK17</accession>
<reference evidence="2 3" key="1">
    <citation type="submission" date="2018-09" db="EMBL/GenBank/DDBJ databases">
        <title>Genomic investigation of the strawberry pathogen Phytophthora fragariae indicates pathogenicity is determined by transcriptional variation in three key races.</title>
        <authorList>
            <person name="Adams T.M."/>
            <person name="Armitage A.D."/>
            <person name="Sobczyk M.K."/>
            <person name="Bates H.J."/>
            <person name="Dunwell J.M."/>
            <person name="Nellist C.F."/>
            <person name="Harrison R.J."/>
        </authorList>
    </citation>
    <scope>NUCLEOTIDE SEQUENCE [LARGE SCALE GENOMIC DNA]</scope>
    <source>
        <strain evidence="2 3">BC-23</strain>
    </source>
</reference>
<dbReference type="InterPro" id="IPR009057">
    <property type="entry name" value="Homeodomain-like_sf"/>
</dbReference>
<feature type="compositionally biased region" description="Basic and acidic residues" evidence="1">
    <location>
        <begin position="129"/>
        <end position="145"/>
    </location>
</feature>
<protein>
    <recommendedName>
        <fullName evidence="4">HTH psq-type domain-containing protein</fullName>
    </recommendedName>
</protein>
<dbReference type="AlphaFoldDB" id="A0A6G0MK17"/>
<comment type="caution">
    <text evidence="2">The sequence shown here is derived from an EMBL/GenBank/DDBJ whole genome shotgun (WGS) entry which is preliminary data.</text>
</comment>
<organism evidence="2 3">
    <name type="scientific">Phytophthora fragariae</name>
    <dbReference type="NCBI Taxonomy" id="53985"/>
    <lineage>
        <taxon>Eukaryota</taxon>
        <taxon>Sar</taxon>
        <taxon>Stramenopiles</taxon>
        <taxon>Oomycota</taxon>
        <taxon>Peronosporomycetes</taxon>
        <taxon>Peronosporales</taxon>
        <taxon>Peronosporaceae</taxon>
        <taxon>Phytophthora</taxon>
    </lineage>
</organism>
<dbReference type="Proteomes" id="UP000476176">
    <property type="component" value="Unassembled WGS sequence"/>
</dbReference>
<name>A0A6G0MK17_9STRA</name>